<reference evidence="1" key="1">
    <citation type="journal article" date="2015" name="Nature">
        <title>Complex archaea that bridge the gap between prokaryotes and eukaryotes.</title>
        <authorList>
            <person name="Spang A."/>
            <person name="Saw J.H."/>
            <person name="Jorgensen S.L."/>
            <person name="Zaremba-Niedzwiedzka K."/>
            <person name="Martijn J."/>
            <person name="Lind A.E."/>
            <person name="van Eijk R."/>
            <person name="Schleper C."/>
            <person name="Guy L."/>
            <person name="Ettema T.J."/>
        </authorList>
    </citation>
    <scope>NUCLEOTIDE SEQUENCE</scope>
</reference>
<dbReference type="AlphaFoldDB" id="A0A0F9K739"/>
<sequence length="229" mass="26183">MRVASINCSYMGIRPGDTIYNLGAEKIANWHRARGDDVYCGPWAPLDLQDVDRFYFSVIFTWDVPDLVRAVNMARSWGKEIEVGGPAATFMHTYIHTQTGVSPHRGLDARFERVPGQYEMTFTSRGCPHGCKFCGVKKVEPVDIEYDDFPLAPMIGDNNLTATSWAHQELVVNKMVNFAGKIDINSGFDVRFFTEDHLRLYRHLRLASDTQRRLWRFAFDSVEVEPAVR</sequence>
<name>A0A0F9K739_9ZZZZ</name>
<evidence type="ECO:0000313" key="1">
    <source>
        <dbReference type="EMBL" id="KKM06998.1"/>
    </source>
</evidence>
<accession>A0A0F9K739</accession>
<evidence type="ECO:0008006" key="2">
    <source>
        <dbReference type="Google" id="ProtNLM"/>
    </source>
</evidence>
<dbReference type="EMBL" id="LAZR01015868">
    <property type="protein sequence ID" value="KKM06998.1"/>
    <property type="molecule type" value="Genomic_DNA"/>
</dbReference>
<dbReference type="InterPro" id="IPR058240">
    <property type="entry name" value="rSAM_sf"/>
</dbReference>
<protein>
    <recommendedName>
        <fullName evidence="2">B12-binding domain-containing protein</fullName>
    </recommendedName>
</protein>
<feature type="non-terminal residue" evidence="1">
    <location>
        <position position="229"/>
    </location>
</feature>
<organism evidence="1">
    <name type="scientific">marine sediment metagenome</name>
    <dbReference type="NCBI Taxonomy" id="412755"/>
    <lineage>
        <taxon>unclassified sequences</taxon>
        <taxon>metagenomes</taxon>
        <taxon>ecological metagenomes</taxon>
    </lineage>
</organism>
<gene>
    <name evidence="1" type="ORF">LCGC14_1738320</name>
</gene>
<comment type="caution">
    <text evidence="1">The sequence shown here is derived from an EMBL/GenBank/DDBJ whole genome shotgun (WGS) entry which is preliminary data.</text>
</comment>
<dbReference type="SUPFAM" id="SSF102114">
    <property type="entry name" value="Radical SAM enzymes"/>
    <property type="match status" value="1"/>
</dbReference>
<proteinExistence type="predicted"/>